<comment type="cofactor">
    <cofactor evidence="4">
        <name>heme</name>
        <dbReference type="ChEBI" id="CHEBI:30413"/>
    </cofactor>
</comment>
<dbReference type="FunFam" id="1.10.630.10:FF:000011">
    <property type="entry name" value="Cytochrome P450 83B1"/>
    <property type="match status" value="1"/>
</dbReference>
<keyword evidence="6" id="KW-1133">Transmembrane helix</keyword>
<evidence type="ECO:0000256" key="4">
    <source>
        <dbReference type="PIRSR" id="PIRSR602401-1"/>
    </source>
</evidence>
<dbReference type="PANTHER" id="PTHR47955">
    <property type="entry name" value="CYTOCHROME P450 FAMILY 71 PROTEIN"/>
    <property type="match status" value="1"/>
</dbReference>
<dbReference type="PRINTS" id="PR00463">
    <property type="entry name" value="EP450I"/>
</dbReference>
<organism evidence="7 8">
    <name type="scientific">Linum trigynum</name>
    <dbReference type="NCBI Taxonomy" id="586398"/>
    <lineage>
        <taxon>Eukaryota</taxon>
        <taxon>Viridiplantae</taxon>
        <taxon>Streptophyta</taxon>
        <taxon>Embryophyta</taxon>
        <taxon>Tracheophyta</taxon>
        <taxon>Spermatophyta</taxon>
        <taxon>Magnoliopsida</taxon>
        <taxon>eudicotyledons</taxon>
        <taxon>Gunneridae</taxon>
        <taxon>Pentapetalae</taxon>
        <taxon>rosids</taxon>
        <taxon>fabids</taxon>
        <taxon>Malpighiales</taxon>
        <taxon>Linaceae</taxon>
        <taxon>Linum</taxon>
    </lineage>
</organism>
<feature type="transmembrane region" description="Helical" evidence="6">
    <location>
        <begin position="12"/>
        <end position="31"/>
    </location>
</feature>
<evidence type="ECO:0000256" key="5">
    <source>
        <dbReference type="RuleBase" id="RU000461"/>
    </source>
</evidence>
<dbReference type="CDD" id="cd11072">
    <property type="entry name" value="CYP71-like"/>
    <property type="match status" value="1"/>
</dbReference>
<dbReference type="Pfam" id="PF00067">
    <property type="entry name" value="p450"/>
    <property type="match status" value="1"/>
</dbReference>
<evidence type="ECO:0000256" key="2">
    <source>
        <dbReference type="ARBA" id="ARBA00022723"/>
    </source>
</evidence>
<keyword evidence="2 4" id="KW-0479">Metal-binding</keyword>
<dbReference type="EMBL" id="OZ034821">
    <property type="protein sequence ID" value="CAL1405313.1"/>
    <property type="molecule type" value="Genomic_DNA"/>
</dbReference>
<keyword evidence="8" id="KW-1185">Reference proteome</keyword>
<accession>A0AAV2G625</accession>
<evidence type="ECO:0000256" key="3">
    <source>
        <dbReference type="ARBA" id="ARBA00023004"/>
    </source>
</evidence>
<dbReference type="PANTHER" id="PTHR47955:SF15">
    <property type="entry name" value="CYTOCHROME P450 71A2-LIKE"/>
    <property type="match status" value="1"/>
</dbReference>
<dbReference type="PROSITE" id="PS00086">
    <property type="entry name" value="CYTOCHROME_P450"/>
    <property type="match status" value="1"/>
</dbReference>
<dbReference type="GO" id="GO:0020037">
    <property type="term" value="F:heme binding"/>
    <property type="evidence" value="ECO:0007669"/>
    <property type="project" value="InterPro"/>
</dbReference>
<dbReference type="GO" id="GO:0004497">
    <property type="term" value="F:monooxygenase activity"/>
    <property type="evidence" value="ECO:0007669"/>
    <property type="project" value="UniProtKB-KW"/>
</dbReference>
<keyword evidence="6" id="KW-0472">Membrane</keyword>
<reference evidence="7 8" key="1">
    <citation type="submission" date="2024-04" db="EMBL/GenBank/DDBJ databases">
        <authorList>
            <person name="Fracassetti M."/>
        </authorList>
    </citation>
    <scope>NUCLEOTIDE SEQUENCE [LARGE SCALE GENOMIC DNA]</scope>
</reference>
<sequence>MGFLAQHLHCSFLLLPAIFFCSAYFLLNRYYSTSPAPPKKHLPPSPPGLPVIGNLHQIGRHPHRTFAALARRYAAPVMLLRLGSRPALLVSTGAAARELFKNHDLLVSTRVRIKTIEKLFYDAKTVASAPPGDYWRHARATCVLHLLSNKRVQSFASVRAQETNLVVERLVAASRRGARVDLSDVATCLSNDVICRVAFGGKLTTTTSSNRFKELLDELMSLLGGYFVGDFIPSLFWVNWVSGVNGRVDKTFKEFDDILESVLIEHEKDGVVKTSTMDDEEGKSFVDVLLEEQKDGKTGHFLGRDNIKALLLDMFVGGTDTTATLVEWVMAELLRHPNIMNKLQHEVRTVAKGNVGDGMISESDLDNMTYLKQVILETLRLHPPVPLLAPRELTEDCTIMGYDLAAGTFIFTNAWAIGRDPNRWADPDEFQPERFANRSLDDSIHAFDVVPFGAGRRGCAGRSFALATAELLIANLVGRFDWALPDGGKAEDLDMSECTLPTIHLRYPLLAMATPV</sequence>
<dbReference type="GO" id="GO:0016705">
    <property type="term" value="F:oxidoreductase activity, acting on paired donors, with incorporation or reduction of molecular oxygen"/>
    <property type="evidence" value="ECO:0007669"/>
    <property type="project" value="InterPro"/>
</dbReference>
<dbReference type="AlphaFoldDB" id="A0AAV2G625"/>
<feature type="binding site" description="axial binding residue" evidence="4">
    <location>
        <position position="459"/>
    </location>
    <ligand>
        <name>heme</name>
        <dbReference type="ChEBI" id="CHEBI:30413"/>
    </ligand>
    <ligandPart>
        <name>Fe</name>
        <dbReference type="ChEBI" id="CHEBI:18248"/>
    </ligandPart>
</feature>
<dbReference type="InterPro" id="IPR002401">
    <property type="entry name" value="Cyt_P450_E_grp-I"/>
</dbReference>
<protein>
    <recommendedName>
        <fullName evidence="9">Cytochrome P450</fullName>
    </recommendedName>
</protein>
<dbReference type="PRINTS" id="PR00385">
    <property type="entry name" value="P450"/>
</dbReference>
<evidence type="ECO:0000256" key="6">
    <source>
        <dbReference type="SAM" id="Phobius"/>
    </source>
</evidence>
<keyword evidence="3 4" id="KW-0408">Iron</keyword>
<dbReference type="SUPFAM" id="SSF48264">
    <property type="entry name" value="Cytochrome P450"/>
    <property type="match status" value="1"/>
</dbReference>
<proteinExistence type="inferred from homology"/>
<dbReference type="GO" id="GO:0005506">
    <property type="term" value="F:iron ion binding"/>
    <property type="evidence" value="ECO:0007669"/>
    <property type="project" value="InterPro"/>
</dbReference>
<keyword evidence="5" id="KW-0560">Oxidoreductase</keyword>
<evidence type="ECO:0000313" key="7">
    <source>
        <dbReference type="EMBL" id="CAL1405313.1"/>
    </source>
</evidence>
<evidence type="ECO:0000256" key="1">
    <source>
        <dbReference type="ARBA" id="ARBA00010617"/>
    </source>
</evidence>
<dbReference type="InterPro" id="IPR036396">
    <property type="entry name" value="Cyt_P450_sf"/>
</dbReference>
<keyword evidence="4 5" id="KW-0349">Heme</keyword>
<gene>
    <name evidence="7" type="ORF">LTRI10_LOCUS45107</name>
</gene>
<comment type="similarity">
    <text evidence="1 5">Belongs to the cytochrome P450 family.</text>
</comment>
<evidence type="ECO:0000313" key="8">
    <source>
        <dbReference type="Proteomes" id="UP001497516"/>
    </source>
</evidence>
<evidence type="ECO:0008006" key="9">
    <source>
        <dbReference type="Google" id="ProtNLM"/>
    </source>
</evidence>
<name>A0AAV2G625_9ROSI</name>
<keyword evidence="6" id="KW-0812">Transmembrane</keyword>
<dbReference type="InterPro" id="IPR001128">
    <property type="entry name" value="Cyt_P450"/>
</dbReference>
<dbReference type="Proteomes" id="UP001497516">
    <property type="component" value="Chromosome 8"/>
</dbReference>
<dbReference type="Gene3D" id="1.10.630.10">
    <property type="entry name" value="Cytochrome P450"/>
    <property type="match status" value="1"/>
</dbReference>
<dbReference type="InterPro" id="IPR017972">
    <property type="entry name" value="Cyt_P450_CS"/>
</dbReference>
<keyword evidence="5" id="KW-0503">Monooxygenase</keyword>